<feature type="region of interest" description="Disordered" evidence="10">
    <location>
        <begin position="350"/>
        <end position="393"/>
    </location>
</feature>
<feature type="region of interest" description="Disordered" evidence="10">
    <location>
        <begin position="167"/>
        <end position="277"/>
    </location>
</feature>
<evidence type="ECO:0000256" key="5">
    <source>
        <dbReference type="ARBA" id="ARBA00022723"/>
    </source>
</evidence>
<name>G3U347_LOXAF</name>
<dbReference type="PROSITE" id="PS50089">
    <property type="entry name" value="ZF_RING_2"/>
    <property type="match status" value="1"/>
</dbReference>
<dbReference type="InterPro" id="IPR041042">
    <property type="entry name" value="Znf_Hakai"/>
</dbReference>
<dbReference type="GO" id="GO:0008270">
    <property type="term" value="F:zinc ion binding"/>
    <property type="evidence" value="ECO:0007669"/>
    <property type="project" value="UniProtKB-KW"/>
</dbReference>
<evidence type="ECO:0000313" key="12">
    <source>
        <dbReference type="Ensembl" id="ENSLAFP00000022255.1"/>
    </source>
</evidence>
<feature type="compositionally biased region" description="Basic and acidic residues" evidence="10">
    <location>
        <begin position="384"/>
        <end position="393"/>
    </location>
</feature>
<dbReference type="Gene3D" id="3.30.40.10">
    <property type="entry name" value="Zinc/RING finger domain, C3HC4 (zinc finger)"/>
    <property type="match status" value="1"/>
</dbReference>
<evidence type="ECO:0000259" key="11">
    <source>
        <dbReference type="PROSITE" id="PS50089"/>
    </source>
</evidence>
<evidence type="ECO:0000256" key="8">
    <source>
        <dbReference type="ARBA" id="ARBA00022833"/>
    </source>
</evidence>
<dbReference type="SUPFAM" id="SSF57850">
    <property type="entry name" value="RING/U-box"/>
    <property type="match status" value="1"/>
</dbReference>
<dbReference type="STRING" id="9785.ENSLAFP00000022255"/>
<proteinExistence type="predicted"/>
<evidence type="ECO:0000256" key="2">
    <source>
        <dbReference type="ARBA" id="ARBA00004906"/>
    </source>
</evidence>
<reference evidence="12 13" key="1">
    <citation type="submission" date="2009-06" db="EMBL/GenBank/DDBJ databases">
        <title>The Genome Sequence of Loxodonta africana (African elephant).</title>
        <authorList>
            <person name="Di Palma F."/>
            <person name="Heiman D."/>
            <person name="Young S."/>
            <person name="Johnson J."/>
            <person name="Lander E.S."/>
            <person name="Lindblad-Toh K."/>
        </authorList>
    </citation>
    <scope>NUCLEOTIDE SEQUENCE [LARGE SCALE GENOMIC DNA]</scope>
    <source>
        <strain evidence="12 13">Isolate ISIS603380</strain>
    </source>
</reference>
<evidence type="ECO:0000256" key="3">
    <source>
        <dbReference type="ARBA" id="ARBA00012483"/>
    </source>
</evidence>
<keyword evidence="7" id="KW-0833">Ubl conjugation pathway</keyword>
<dbReference type="InterPro" id="IPR013083">
    <property type="entry name" value="Znf_RING/FYVE/PHD"/>
</dbReference>
<keyword evidence="4" id="KW-0808">Transferase</keyword>
<reference evidence="12" key="3">
    <citation type="submission" date="2025-09" db="UniProtKB">
        <authorList>
            <consortium name="Ensembl"/>
        </authorList>
    </citation>
    <scope>IDENTIFICATION</scope>
    <source>
        <strain evidence="12">Isolate ISIS603380</strain>
    </source>
</reference>
<dbReference type="GO" id="GO:0016567">
    <property type="term" value="P:protein ubiquitination"/>
    <property type="evidence" value="ECO:0007669"/>
    <property type="project" value="UniProtKB-UniPathway"/>
</dbReference>
<comment type="pathway">
    <text evidence="2">Protein modification; protein ubiquitination.</text>
</comment>
<dbReference type="GeneTree" id="ENSGT00510000047522"/>
<reference evidence="12" key="2">
    <citation type="submission" date="2025-08" db="UniProtKB">
        <authorList>
            <consortium name="Ensembl"/>
        </authorList>
    </citation>
    <scope>IDENTIFICATION</scope>
    <source>
        <strain evidence="12">Isolate ISIS603380</strain>
    </source>
</reference>
<feature type="compositionally biased region" description="Basic residues" evidence="10">
    <location>
        <begin position="167"/>
        <end position="194"/>
    </location>
</feature>
<evidence type="ECO:0000256" key="7">
    <source>
        <dbReference type="ARBA" id="ARBA00022786"/>
    </source>
</evidence>
<dbReference type="GO" id="GO:0030155">
    <property type="term" value="P:regulation of cell adhesion"/>
    <property type="evidence" value="ECO:0007669"/>
    <property type="project" value="TreeGrafter"/>
</dbReference>
<dbReference type="Gene3D" id="6.10.140.2210">
    <property type="match status" value="1"/>
</dbReference>
<dbReference type="EC" id="2.3.2.27" evidence="3"/>
<evidence type="ECO:0000256" key="10">
    <source>
        <dbReference type="SAM" id="MobiDB-lite"/>
    </source>
</evidence>
<dbReference type="InterPro" id="IPR018957">
    <property type="entry name" value="Znf_C3HC4_RING-type"/>
</dbReference>
<evidence type="ECO:0000313" key="13">
    <source>
        <dbReference type="Proteomes" id="UP000007646"/>
    </source>
</evidence>
<feature type="compositionally biased region" description="Low complexity" evidence="10">
    <location>
        <begin position="371"/>
        <end position="383"/>
    </location>
</feature>
<dbReference type="Ensembl" id="ENSLAFT00000010569.2">
    <property type="protein sequence ID" value="ENSLAFP00000022255.1"/>
    <property type="gene ID" value="ENSLAFG00000010569.2"/>
</dbReference>
<keyword evidence="13" id="KW-1185">Reference proteome</keyword>
<dbReference type="InterPro" id="IPR040380">
    <property type="entry name" value="HAKAI-like_RING-HC"/>
</dbReference>
<organism evidence="12 13">
    <name type="scientific">Loxodonta africana</name>
    <name type="common">African elephant</name>
    <dbReference type="NCBI Taxonomy" id="9785"/>
    <lineage>
        <taxon>Eukaryota</taxon>
        <taxon>Metazoa</taxon>
        <taxon>Chordata</taxon>
        <taxon>Craniata</taxon>
        <taxon>Vertebrata</taxon>
        <taxon>Euteleostomi</taxon>
        <taxon>Mammalia</taxon>
        <taxon>Eutheria</taxon>
        <taxon>Afrotheria</taxon>
        <taxon>Proboscidea</taxon>
        <taxon>Elephantidae</taxon>
        <taxon>Loxodonta</taxon>
    </lineage>
</organism>
<dbReference type="InterPro" id="IPR017907">
    <property type="entry name" value="Znf_RING_CS"/>
</dbReference>
<evidence type="ECO:0000256" key="9">
    <source>
        <dbReference type="PROSITE-ProRule" id="PRU00175"/>
    </source>
</evidence>
<dbReference type="InParanoid" id="G3U347"/>
<evidence type="ECO:0000256" key="1">
    <source>
        <dbReference type="ARBA" id="ARBA00000900"/>
    </source>
</evidence>
<dbReference type="CDD" id="cd16508">
    <property type="entry name" value="RING-HC_HAKAI-like"/>
    <property type="match status" value="1"/>
</dbReference>
<evidence type="ECO:0000256" key="4">
    <source>
        <dbReference type="ARBA" id="ARBA00022679"/>
    </source>
</evidence>
<dbReference type="HOGENOM" id="CLU_031291_1_0_1"/>
<dbReference type="GO" id="GO:0005737">
    <property type="term" value="C:cytoplasm"/>
    <property type="evidence" value="ECO:0007669"/>
    <property type="project" value="UniProtKB-ARBA"/>
</dbReference>
<keyword evidence="8" id="KW-0862">Zinc</keyword>
<dbReference type="AlphaFoldDB" id="G3U347"/>
<dbReference type="GO" id="GO:0061630">
    <property type="term" value="F:ubiquitin protein ligase activity"/>
    <property type="evidence" value="ECO:0007669"/>
    <property type="project" value="UniProtKB-EC"/>
</dbReference>
<keyword evidence="5" id="KW-0479">Metal-binding</keyword>
<accession>G3U347</accession>
<dbReference type="Pfam" id="PF00097">
    <property type="entry name" value="zf-C3HC4"/>
    <property type="match status" value="1"/>
</dbReference>
<dbReference type="InterPro" id="IPR040383">
    <property type="entry name" value="HAKAI/CBLL2"/>
</dbReference>
<dbReference type="PROSITE" id="PS00518">
    <property type="entry name" value="ZF_RING_1"/>
    <property type="match status" value="1"/>
</dbReference>
<feature type="domain" description="RING-type" evidence="11">
    <location>
        <begin position="49"/>
        <end position="89"/>
    </location>
</feature>
<dbReference type="FunFam" id="6.10.140.2210:FF:000001">
    <property type="entry name" value="Putative e3 ubiquitin-protein ligase hakai"/>
    <property type="match status" value="1"/>
</dbReference>
<evidence type="ECO:0000256" key="6">
    <source>
        <dbReference type="ARBA" id="ARBA00022771"/>
    </source>
</evidence>
<dbReference type="Pfam" id="PF18408">
    <property type="entry name" value="zf_Hakai"/>
    <property type="match status" value="1"/>
</dbReference>
<dbReference type="eggNOG" id="KOG2932">
    <property type="taxonomic scope" value="Eukaryota"/>
</dbReference>
<dbReference type="InterPro" id="IPR001841">
    <property type="entry name" value="Znf_RING"/>
</dbReference>
<dbReference type="UniPathway" id="UPA00143"/>
<dbReference type="PANTHER" id="PTHR13480">
    <property type="entry name" value="E3 UBIQUITIN-PROTEIN LIGASE HAKAI-RELATED"/>
    <property type="match status" value="1"/>
</dbReference>
<sequence length="393" mass="45078">EEFDYNEKGWYGCKGGELLEKKKKDFGYLLENCKINIIGEKDDLLVHFCDKCELPIKIYGRIIPCKHAFCYACAVLYGEKGKKVCPGCSYPVLRIEEYRRGSIFMCSTVERCKRTYLSQRDLKAHIEHRHKRAGEPVPRASLERVHPRVASPSVPRDKYRMSHSLPKKHTRMPRLPPYKHYHHPHEHRRARRVRLSPPPPAYHETFRTSTRKRQNLIIVPLQDNSDSGAKEPPPPASTPAHHRPEYQSHPMPSQQRYVSPAPRSSVSHPMPYSPQAASTPHLAYNKVPLPAMTPVPLTVPPFGFMIAQWQHYMKYFPQGSPLLQNGGLYVNAFPLHYYYNPKSLPQFTGNEETLGPLFKPVSRGRPPPPLMQSSPSQTSPSGSHHTDKTKYRP</sequence>
<keyword evidence="6 9" id="KW-0863">Zinc-finger</keyword>
<comment type="catalytic activity">
    <reaction evidence="1">
        <text>S-ubiquitinyl-[E2 ubiquitin-conjugating enzyme]-L-cysteine + [acceptor protein]-L-lysine = [E2 ubiquitin-conjugating enzyme]-L-cysteine + N(6)-ubiquitinyl-[acceptor protein]-L-lysine.</text>
        <dbReference type="EC" id="2.3.2.27"/>
    </reaction>
</comment>
<feature type="compositionally biased region" description="Polar residues" evidence="10">
    <location>
        <begin position="250"/>
        <end position="267"/>
    </location>
</feature>
<dbReference type="GO" id="GO:0036396">
    <property type="term" value="C:RNA N6-methyladenosine methyltransferase complex"/>
    <property type="evidence" value="ECO:0007669"/>
    <property type="project" value="UniProtKB-ARBA"/>
</dbReference>
<dbReference type="PANTHER" id="PTHR13480:SF1">
    <property type="entry name" value="E3 UBIQUITIN-PROTEIN LIGASE CBLL2"/>
    <property type="match status" value="1"/>
</dbReference>
<dbReference type="GO" id="GO:0005634">
    <property type="term" value="C:nucleus"/>
    <property type="evidence" value="ECO:0007669"/>
    <property type="project" value="UniProtKB-ARBA"/>
</dbReference>
<protein>
    <recommendedName>
        <fullName evidence="3">RING-type E3 ubiquitin transferase</fullName>
        <ecNumber evidence="3">2.3.2.27</ecNumber>
    </recommendedName>
</protein>
<dbReference type="Proteomes" id="UP000007646">
    <property type="component" value="Unassembled WGS sequence"/>
</dbReference>